<proteinExistence type="predicted"/>
<feature type="compositionally biased region" description="Gly residues" evidence="1">
    <location>
        <begin position="194"/>
        <end position="205"/>
    </location>
</feature>
<gene>
    <name evidence="2" type="ORF">PCOR1329_LOCUS18824</name>
</gene>
<feature type="region of interest" description="Disordered" evidence="1">
    <location>
        <begin position="145"/>
        <end position="164"/>
    </location>
</feature>
<evidence type="ECO:0000313" key="2">
    <source>
        <dbReference type="EMBL" id="CAK0815569.1"/>
    </source>
</evidence>
<feature type="region of interest" description="Disordered" evidence="1">
    <location>
        <begin position="175"/>
        <end position="233"/>
    </location>
</feature>
<feature type="compositionally biased region" description="Basic residues" evidence="1">
    <location>
        <begin position="66"/>
        <end position="79"/>
    </location>
</feature>
<name>A0ABN9RDE3_9DINO</name>
<feature type="compositionally biased region" description="Low complexity" evidence="1">
    <location>
        <begin position="206"/>
        <end position="222"/>
    </location>
</feature>
<protein>
    <submittedName>
        <fullName evidence="2">Uncharacterized protein</fullName>
    </submittedName>
</protein>
<feature type="compositionally biased region" description="Basic and acidic residues" evidence="1">
    <location>
        <begin position="25"/>
        <end position="65"/>
    </location>
</feature>
<reference evidence="2" key="1">
    <citation type="submission" date="2023-10" db="EMBL/GenBank/DDBJ databases">
        <authorList>
            <person name="Chen Y."/>
            <person name="Shah S."/>
            <person name="Dougan E. K."/>
            <person name="Thang M."/>
            <person name="Chan C."/>
        </authorList>
    </citation>
    <scope>NUCLEOTIDE SEQUENCE [LARGE SCALE GENOMIC DNA]</scope>
</reference>
<dbReference type="Proteomes" id="UP001189429">
    <property type="component" value="Unassembled WGS sequence"/>
</dbReference>
<feature type="non-terminal residue" evidence="2">
    <location>
        <position position="1"/>
    </location>
</feature>
<sequence length="233" mass="24167">RRPVHACRRADEQAAGGCVSRRGSHRADAERPGRGAASRHAERPDAADADERRAAEWWRHAEQRHVRQRHAAPQHHAHRPAAAWRGARARHGWRPGRPGPLPGGRRPAGPLVAAHARALAGGPREEGARGPAAGGAGLGVAEAPRVARHAPPRAAVAPRPADGRAGRRAARAAHRRAAAVPVRVGQAGRHQEQGRGGQSQGGGGAALAAAANGQPGQGAVAAHEQGWLPRARG</sequence>
<keyword evidence="3" id="KW-1185">Reference proteome</keyword>
<evidence type="ECO:0000313" key="3">
    <source>
        <dbReference type="Proteomes" id="UP001189429"/>
    </source>
</evidence>
<accession>A0ABN9RDE3</accession>
<dbReference type="EMBL" id="CAUYUJ010005953">
    <property type="protein sequence ID" value="CAK0815569.1"/>
    <property type="molecule type" value="Genomic_DNA"/>
</dbReference>
<organism evidence="2 3">
    <name type="scientific">Prorocentrum cordatum</name>
    <dbReference type="NCBI Taxonomy" id="2364126"/>
    <lineage>
        <taxon>Eukaryota</taxon>
        <taxon>Sar</taxon>
        <taxon>Alveolata</taxon>
        <taxon>Dinophyceae</taxon>
        <taxon>Prorocentrales</taxon>
        <taxon>Prorocentraceae</taxon>
        <taxon>Prorocentrum</taxon>
    </lineage>
</organism>
<feature type="compositionally biased region" description="Low complexity" evidence="1">
    <location>
        <begin position="178"/>
        <end position="188"/>
    </location>
</feature>
<comment type="caution">
    <text evidence="2">The sequence shown here is derived from an EMBL/GenBank/DDBJ whole genome shotgun (WGS) entry which is preliminary data.</text>
</comment>
<feature type="non-terminal residue" evidence="2">
    <location>
        <position position="233"/>
    </location>
</feature>
<feature type="region of interest" description="Disordered" evidence="1">
    <location>
        <begin position="1"/>
        <end position="106"/>
    </location>
</feature>
<evidence type="ECO:0000256" key="1">
    <source>
        <dbReference type="SAM" id="MobiDB-lite"/>
    </source>
</evidence>